<evidence type="ECO:0000313" key="3">
    <source>
        <dbReference type="Proteomes" id="UP000244855"/>
    </source>
</evidence>
<feature type="region of interest" description="Disordered" evidence="1">
    <location>
        <begin position="1"/>
        <end position="122"/>
    </location>
</feature>
<gene>
    <name evidence="2" type="ORF">DM02DRAFT_668686</name>
</gene>
<protein>
    <submittedName>
        <fullName evidence="2">Uncharacterized protein</fullName>
    </submittedName>
</protein>
<sequence length="239" mass="26293">MPKRKPKGEKKEGRHLERARKRREGAKSEGALMGTVIPPRTSAKYVATSCTPTSRKQKSAKRRKANPIPSRPNIQSVQPTFGARSAQQPRPNSPNDQSARHQTLPSQQAPRPNFNTPKSDPQAQFARALAIYRKNPPCDPQPLPKDSLAIKLMRQPSPPLEAIITPSSPPHIRNANSLVAFLHSRGIDIQSHIDRYTDELDAARAALSSSRRGEYESAVGSAAERAVWLEEAAKSSLGH</sequence>
<evidence type="ECO:0000256" key="1">
    <source>
        <dbReference type="SAM" id="MobiDB-lite"/>
    </source>
</evidence>
<proteinExistence type="predicted"/>
<feature type="compositionally biased region" description="Polar residues" evidence="1">
    <location>
        <begin position="72"/>
        <end position="122"/>
    </location>
</feature>
<reference evidence="2 3" key="1">
    <citation type="journal article" date="2018" name="Sci. Rep.">
        <title>Comparative genomics provides insights into the lifestyle and reveals functional heterogeneity of dark septate endophytic fungi.</title>
        <authorList>
            <person name="Knapp D.G."/>
            <person name="Nemeth J.B."/>
            <person name="Barry K."/>
            <person name="Hainaut M."/>
            <person name="Henrissat B."/>
            <person name="Johnson J."/>
            <person name="Kuo A."/>
            <person name="Lim J.H.P."/>
            <person name="Lipzen A."/>
            <person name="Nolan M."/>
            <person name="Ohm R.A."/>
            <person name="Tamas L."/>
            <person name="Grigoriev I.V."/>
            <person name="Spatafora J.W."/>
            <person name="Nagy L.G."/>
            <person name="Kovacs G.M."/>
        </authorList>
    </citation>
    <scope>NUCLEOTIDE SEQUENCE [LARGE SCALE GENOMIC DNA]</scope>
    <source>
        <strain evidence="2 3">DSE2036</strain>
    </source>
</reference>
<evidence type="ECO:0000313" key="2">
    <source>
        <dbReference type="EMBL" id="PVI04985.1"/>
    </source>
</evidence>
<dbReference type="EMBL" id="KZ805317">
    <property type="protein sequence ID" value="PVI04985.1"/>
    <property type="molecule type" value="Genomic_DNA"/>
</dbReference>
<accession>A0A2V1E6V4</accession>
<organism evidence="2 3">
    <name type="scientific">Periconia macrospinosa</name>
    <dbReference type="NCBI Taxonomy" id="97972"/>
    <lineage>
        <taxon>Eukaryota</taxon>
        <taxon>Fungi</taxon>
        <taxon>Dikarya</taxon>
        <taxon>Ascomycota</taxon>
        <taxon>Pezizomycotina</taxon>
        <taxon>Dothideomycetes</taxon>
        <taxon>Pleosporomycetidae</taxon>
        <taxon>Pleosporales</taxon>
        <taxon>Massarineae</taxon>
        <taxon>Periconiaceae</taxon>
        <taxon>Periconia</taxon>
    </lineage>
</organism>
<keyword evidence="3" id="KW-1185">Reference proteome</keyword>
<dbReference type="AlphaFoldDB" id="A0A2V1E6V4"/>
<dbReference type="Proteomes" id="UP000244855">
    <property type="component" value="Unassembled WGS sequence"/>
</dbReference>
<name>A0A2V1E6V4_9PLEO</name>
<feature type="compositionally biased region" description="Basic residues" evidence="1">
    <location>
        <begin position="55"/>
        <end position="65"/>
    </location>
</feature>